<evidence type="ECO:0000256" key="1">
    <source>
        <dbReference type="SAM" id="MobiDB-lite"/>
    </source>
</evidence>
<gene>
    <name evidence="2" type="ORF">KL86DPRO_11670</name>
</gene>
<feature type="region of interest" description="Disordered" evidence="1">
    <location>
        <begin position="131"/>
        <end position="171"/>
    </location>
</feature>
<evidence type="ECO:0000313" key="2">
    <source>
        <dbReference type="EMBL" id="SBV99804.1"/>
    </source>
</evidence>
<dbReference type="PROSITE" id="PS50096">
    <property type="entry name" value="IQ"/>
    <property type="match status" value="1"/>
</dbReference>
<proteinExistence type="predicted"/>
<reference evidence="2" key="1">
    <citation type="submission" date="2016-04" db="EMBL/GenBank/DDBJ databases">
        <authorList>
            <person name="Evans L.H."/>
            <person name="Alamgir A."/>
            <person name="Owens N."/>
            <person name="Weber N.D."/>
            <person name="Virtaneva K."/>
            <person name="Barbian K."/>
            <person name="Babar A."/>
            <person name="Rosenke K."/>
        </authorList>
    </citation>
    <scope>NUCLEOTIDE SEQUENCE</scope>
    <source>
        <strain evidence="2">86</strain>
    </source>
</reference>
<sequence length="321" mass="35877">MNSDIRLAVSFRGHRKRKRLRLLLGPGSTDCLIDLWIATAMTHPSGVLQGMDEIDIALEAGWEDEPQKFVTALVECGFLEKDEYGAYALHDWSDHQGYAIHAERRKANARNAAAARWNARQEKILRDACEQHAEGNPPSPLPSPVPEPSPEPVPVPFHSSQPASAAGNAEQEKGKLTKFLFPENSDAYRLAVLMRDTLKINVPTLKEPNLQAWARSFDVALRNDGRMSEPHFVAEVIKWACSDSFWRTNIQSPEKLRKQFDQLTAKMESAAEKARTASKTETWKSPAQRRVEANQEACREAKRLLFGDAADAVAEVTHDAS</sequence>
<name>A0A212JK46_9DELT</name>
<dbReference type="AlphaFoldDB" id="A0A212JK46"/>
<protein>
    <submittedName>
        <fullName evidence="2">Prophage LambdaSo, replication protein O (Modular protein)</fullName>
    </submittedName>
</protein>
<accession>A0A212JK46</accession>
<dbReference type="EMBL" id="FLUQ01000001">
    <property type="protein sequence ID" value="SBV99804.1"/>
    <property type="molecule type" value="Genomic_DNA"/>
</dbReference>
<feature type="compositionally biased region" description="Pro residues" evidence="1">
    <location>
        <begin position="137"/>
        <end position="155"/>
    </location>
</feature>
<organism evidence="2">
    <name type="scientific">uncultured delta proteobacterium</name>
    <dbReference type="NCBI Taxonomy" id="34034"/>
    <lineage>
        <taxon>Bacteria</taxon>
        <taxon>Deltaproteobacteria</taxon>
        <taxon>environmental samples</taxon>
    </lineage>
</organism>